<name>A0A2P2KKX7_RHIMU</name>
<keyword evidence="1" id="KW-0812">Transmembrane</keyword>
<evidence type="ECO:0000256" key="1">
    <source>
        <dbReference type="SAM" id="Phobius"/>
    </source>
</evidence>
<dbReference type="EMBL" id="GGEC01025899">
    <property type="protein sequence ID" value="MBX06383.1"/>
    <property type="molecule type" value="Transcribed_RNA"/>
</dbReference>
<feature type="transmembrane region" description="Helical" evidence="1">
    <location>
        <begin position="26"/>
        <end position="48"/>
    </location>
</feature>
<evidence type="ECO:0000313" key="2">
    <source>
        <dbReference type="EMBL" id="MBX06383.1"/>
    </source>
</evidence>
<proteinExistence type="predicted"/>
<keyword evidence="1" id="KW-0472">Membrane</keyword>
<keyword evidence="1" id="KW-1133">Transmembrane helix</keyword>
<reference evidence="2" key="1">
    <citation type="submission" date="2018-02" db="EMBL/GenBank/DDBJ databases">
        <title>Rhizophora mucronata_Transcriptome.</title>
        <authorList>
            <person name="Meera S.P."/>
            <person name="Sreeshan A."/>
            <person name="Augustine A."/>
        </authorList>
    </citation>
    <scope>NUCLEOTIDE SEQUENCE</scope>
    <source>
        <tissue evidence="2">Leaf</tissue>
    </source>
</reference>
<organism evidence="2">
    <name type="scientific">Rhizophora mucronata</name>
    <name type="common">Asiatic mangrove</name>
    <dbReference type="NCBI Taxonomy" id="61149"/>
    <lineage>
        <taxon>Eukaryota</taxon>
        <taxon>Viridiplantae</taxon>
        <taxon>Streptophyta</taxon>
        <taxon>Embryophyta</taxon>
        <taxon>Tracheophyta</taxon>
        <taxon>Spermatophyta</taxon>
        <taxon>Magnoliopsida</taxon>
        <taxon>eudicotyledons</taxon>
        <taxon>Gunneridae</taxon>
        <taxon>Pentapetalae</taxon>
        <taxon>rosids</taxon>
        <taxon>fabids</taxon>
        <taxon>Malpighiales</taxon>
        <taxon>Rhizophoraceae</taxon>
        <taxon>Rhizophora</taxon>
    </lineage>
</organism>
<protein>
    <submittedName>
        <fullName evidence="2">Uncharacterized protein MANES_10G051000</fullName>
    </submittedName>
</protein>
<accession>A0A2P2KKX7</accession>
<sequence length="103" mass="11588">MLDLIEVSASHPCALYSWFSRPLLSILVHTLVSELLLALGLFVASRCYHWIYQLDSRDKTHCCQIMMCFVNAAIIFSDAEFGIFGAPISWILVFLLVVCNTAC</sequence>
<dbReference type="AlphaFoldDB" id="A0A2P2KKX7"/>